<protein>
    <submittedName>
        <fullName evidence="2">Uncharacterized protein</fullName>
    </submittedName>
</protein>
<dbReference type="AlphaFoldDB" id="E4UUL5"/>
<sequence length="545" mass="64122">MAMAHIIESRLPIELWIKIFEENSAVARFVRKIVIPSDSDKVQAVDILECLKGKADLREFSWRLDCSEDMSDLLPQRLLQYWPSCRLSVEINSPDMLPDIQKKDGALPMYGLPSLASFNYTWNPPLYFEDDEDDDEDFYDDPTLGKMFIRSCPNIEALKLTLQMTRGSRHKYMKTFMLGRGERLPALKRLELQFVYLPPGQGLLWSKCANWGRLTNLVLAIDSPQEFIEHFTGLVPNLSSFEIRIRSPIDEDDIAEPLISFLKVVTSLRYQSIESDSTNPFLEQKRTYTENSNSNYFPILPQHSVFYLCARKSYDPAEIDRHLHAEDIENIRQWFPNIRDFAFDLDLRGCLTYELLTSVSRHQNIEHLQIHLPYNLELEKYPKIETIQKWFECIFNHIDSQRRVLERNPPFWSRGKVLELKSLAIAFNNWDKFDLPYGDDRTDGLMYRCRRMPNGQIGKAINYPLRRYRKPRWYCATYKQREIDNDLVSISSVSDQDSDEESDEEVSDEDSRKSKEVSVEPKEDPRIRRRYNGMFLYITASHKPW</sequence>
<evidence type="ECO:0000313" key="2">
    <source>
        <dbReference type="EMBL" id="EFR00982.1"/>
    </source>
</evidence>
<name>E4UUL5_ARTGP</name>
<dbReference type="HOGENOM" id="CLU_499619_0_0_1"/>
<proteinExistence type="predicted"/>
<gene>
    <name evidence="2" type="ORF">MGYG_03983</name>
</gene>
<dbReference type="OrthoDB" id="10459679at2759"/>
<reference evidence="3" key="1">
    <citation type="journal article" date="2012" name="MBio">
        <title>Comparative genome analysis of Trichophyton rubrum and related dermatophytes reveals candidate genes involved in infection.</title>
        <authorList>
            <person name="Martinez D.A."/>
            <person name="Oliver B.G."/>
            <person name="Graeser Y."/>
            <person name="Goldberg J.M."/>
            <person name="Li W."/>
            <person name="Martinez-Rossi N.M."/>
            <person name="Monod M."/>
            <person name="Shelest E."/>
            <person name="Barton R.C."/>
            <person name="Birch E."/>
            <person name="Brakhage A.A."/>
            <person name="Chen Z."/>
            <person name="Gurr S.J."/>
            <person name="Heiman D."/>
            <person name="Heitman J."/>
            <person name="Kosti I."/>
            <person name="Rossi A."/>
            <person name="Saif S."/>
            <person name="Samalova M."/>
            <person name="Saunders C.W."/>
            <person name="Shea T."/>
            <person name="Summerbell R.C."/>
            <person name="Xu J."/>
            <person name="Young S."/>
            <person name="Zeng Q."/>
            <person name="Birren B.W."/>
            <person name="Cuomo C.A."/>
            <person name="White T.C."/>
        </authorList>
    </citation>
    <scope>NUCLEOTIDE SEQUENCE [LARGE SCALE GENOMIC DNA]</scope>
    <source>
        <strain evidence="3">ATCC MYA-4604 / CBS 118893</strain>
    </source>
</reference>
<evidence type="ECO:0000256" key="1">
    <source>
        <dbReference type="SAM" id="MobiDB-lite"/>
    </source>
</evidence>
<feature type="compositionally biased region" description="Acidic residues" evidence="1">
    <location>
        <begin position="496"/>
        <end position="508"/>
    </location>
</feature>
<dbReference type="Proteomes" id="UP000002669">
    <property type="component" value="Unassembled WGS sequence"/>
</dbReference>
<feature type="compositionally biased region" description="Basic and acidic residues" evidence="1">
    <location>
        <begin position="509"/>
        <end position="525"/>
    </location>
</feature>
<dbReference type="RefSeq" id="XP_003173812.1">
    <property type="nucleotide sequence ID" value="XM_003173764.1"/>
</dbReference>
<dbReference type="eggNOG" id="ENOG502R8Z9">
    <property type="taxonomic scope" value="Eukaryota"/>
</dbReference>
<feature type="region of interest" description="Disordered" evidence="1">
    <location>
        <begin position="489"/>
        <end position="525"/>
    </location>
</feature>
<dbReference type="EMBL" id="DS989824">
    <property type="protein sequence ID" value="EFR00982.1"/>
    <property type="molecule type" value="Genomic_DNA"/>
</dbReference>
<dbReference type="GeneID" id="10029096"/>
<dbReference type="InParanoid" id="E4UUL5"/>
<accession>E4UUL5</accession>
<dbReference type="OMA" id="SKCANWG"/>
<keyword evidence="3" id="KW-1185">Reference proteome</keyword>
<organism evidence="3">
    <name type="scientific">Arthroderma gypseum (strain ATCC MYA-4604 / CBS 118893)</name>
    <name type="common">Microsporum gypseum</name>
    <dbReference type="NCBI Taxonomy" id="535722"/>
    <lineage>
        <taxon>Eukaryota</taxon>
        <taxon>Fungi</taxon>
        <taxon>Dikarya</taxon>
        <taxon>Ascomycota</taxon>
        <taxon>Pezizomycotina</taxon>
        <taxon>Eurotiomycetes</taxon>
        <taxon>Eurotiomycetidae</taxon>
        <taxon>Onygenales</taxon>
        <taxon>Arthrodermataceae</taxon>
        <taxon>Nannizzia</taxon>
    </lineage>
</organism>
<evidence type="ECO:0000313" key="3">
    <source>
        <dbReference type="Proteomes" id="UP000002669"/>
    </source>
</evidence>
<dbReference type="VEuPathDB" id="FungiDB:MGYG_03983"/>